<evidence type="ECO:0000313" key="2">
    <source>
        <dbReference type="EMBL" id="TXG78206.1"/>
    </source>
</evidence>
<dbReference type="Gene3D" id="3.40.50.2000">
    <property type="entry name" value="Glycogen Phosphorylase B"/>
    <property type="match status" value="1"/>
</dbReference>
<keyword evidence="2" id="KW-0808">Transferase</keyword>
<evidence type="ECO:0000259" key="1">
    <source>
        <dbReference type="Pfam" id="PF00534"/>
    </source>
</evidence>
<dbReference type="EMBL" id="SSDS01000024">
    <property type="protein sequence ID" value="TXG78206.1"/>
    <property type="molecule type" value="Genomic_DNA"/>
</dbReference>
<dbReference type="PANTHER" id="PTHR12526">
    <property type="entry name" value="GLYCOSYLTRANSFERASE"/>
    <property type="match status" value="1"/>
</dbReference>
<feature type="non-terminal residue" evidence="2">
    <location>
        <position position="1"/>
    </location>
</feature>
<dbReference type="Proteomes" id="UP000321026">
    <property type="component" value="Unassembled WGS sequence"/>
</dbReference>
<sequence>TKNEPLTVLDGVTVDRYDTHFTREALRRKYGIDADALVVTYTGALVANKGIFSFLHALPIILAGHPKAHIVLAGFPWNEVAEYVADQPWMNRVTKISPLPYFDLPQVLALSDIGVDPKKEGVGQASGKMLQYMGAGLPVACFDTPNNREYLGEGGEYAREATAAGLADATLRLLRDPELRKRKGEANRVRARVEFSWDQTARGLERVYEEL</sequence>
<dbReference type="SUPFAM" id="SSF53756">
    <property type="entry name" value="UDP-Glycosyltransferase/glycogen phosphorylase"/>
    <property type="match status" value="1"/>
</dbReference>
<feature type="domain" description="Glycosyl transferase family 1" evidence="1">
    <location>
        <begin position="23"/>
        <end position="188"/>
    </location>
</feature>
<dbReference type="AlphaFoldDB" id="A0A5C7JCG5"/>
<dbReference type="CDD" id="cd03801">
    <property type="entry name" value="GT4_PimA-like"/>
    <property type="match status" value="1"/>
</dbReference>
<organism evidence="2 3">
    <name type="scientific">Candidatus Dojkabacteria bacterium</name>
    <dbReference type="NCBI Taxonomy" id="2099670"/>
    <lineage>
        <taxon>Bacteria</taxon>
        <taxon>Candidatus Dojkabacteria</taxon>
    </lineage>
</organism>
<evidence type="ECO:0000313" key="3">
    <source>
        <dbReference type="Proteomes" id="UP000321026"/>
    </source>
</evidence>
<dbReference type="InterPro" id="IPR001296">
    <property type="entry name" value="Glyco_trans_1"/>
</dbReference>
<reference evidence="2 3" key="1">
    <citation type="submission" date="2018-09" db="EMBL/GenBank/DDBJ databases">
        <title>Metagenome Assembled Genomes from an Advanced Water Purification Facility.</title>
        <authorList>
            <person name="Stamps B.W."/>
            <person name="Spear J.R."/>
        </authorList>
    </citation>
    <scope>NUCLEOTIDE SEQUENCE [LARGE SCALE GENOMIC DNA]</scope>
    <source>
        <strain evidence="2">Bin_63_2</strain>
    </source>
</reference>
<name>A0A5C7JCG5_9BACT</name>
<protein>
    <submittedName>
        <fullName evidence="2">Glycosyltransferase</fullName>
    </submittedName>
</protein>
<comment type="caution">
    <text evidence="2">The sequence shown here is derived from an EMBL/GenBank/DDBJ whole genome shotgun (WGS) entry which is preliminary data.</text>
</comment>
<dbReference type="GO" id="GO:0016757">
    <property type="term" value="F:glycosyltransferase activity"/>
    <property type="evidence" value="ECO:0007669"/>
    <property type="project" value="InterPro"/>
</dbReference>
<proteinExistence type="predicted"/>
<accession>A0A5C7JCG5</accession>
<gene>
    <name evidence="2" type="ORF">E6Q11_01495</name>
</gene>
<dbReference type="PANTHER" id="PTHR12526:SF639">
    <property type="entry name" value="GLYCOSYL TRANSFERASE GROUP 1"/>
    <property type="match status" value="1"/>
</dbReference>
<dbReference type="Pfam" id="PF00534">
    <property type="entry name" value="Glycos_transf_1"/>
    <property type="match status" value="1"/>
</dbReference>